<dbReference type="InterPro" id="IPR011006">
    <property type="entry name" value="CheY-like_superfamily"/>
</dbReference>
<evidence type="ECO:0000313" key="14">
    <source>
        <dbReference type="EMBL" id="PSK99849.1"/>
    </source>
</evidence>
<keyword evidence="8" id="KW-0902">Two-component regulatory system</keyword>
<dbReference type="GO" id="GO:0005886">
    <property type="term" value="C:plasma membrane"/>
    <property type="evidence" value="ECO:0007669"/>
    <property type="project" value="UniProtKB-SubCell"/>
</dbReference>
<keyword evidence="15" id="KW-1185">Reference proteome</keyword>
<keyword evidence="7" id="KW-1133">Transmembrane helix</keyword>
<organism evidence="14 15">
    <name type="scientific">Cecembia rubra</name>
    <dbReference type="NCBI Taxonomy" id="1485585"/>
    <lineage>
        <taxon>Bacteria</taxon>
        <taxon>Pseudomonadati</taxon>
        <taxon>Bacteroidota</taxon>
        <taxon>Cytophagia</taxon>
        <taxon>Cytophagales</taxon>
        <taxon>Cyclobacteriaceae</taxon>
        <taxon>Cecembia</taxon>
    </lineage>
</organism>
<dbReference type="GO" id="GO:0005524">
    <property type="term" value="F:ATP binding"/>
    <property type="evidence" value="ECO:0007669"/>
    <property type="project" value="UniProtKB-KW"/>
</dbReference>
<dbReference type="SMART" id="SM00448">
    <property type="entry name" value="REC"/>
    <property type="match status" value="1"/>
</dbReference>
<dbReference type="CDD" id="cd17546">
    <property type="entry name" value="REC_hyHK_CKI1_RcsC-like"/>
    <property type="match status" value="1"/>
</dbReference>
<evidence type="ECO:0000256" key="6">
    <source>
        <dbReference type="ARBA" id="ARBA00022840"/>
    </source>
</evidence>
<evidence type="ECO:0000256" key="5">
    <source>
        <dbReference type="ARBA" id="ARBA00022741"/>
    </source>
</evidence>
<comment type="subcellular location">
    <subcellularLocation>
        <location evidence="1">Cell membrane</location>
        <topology evidence="1">Multi-pass membrane protein</topology>
    </subcellularLocation>
</comment>
<dbReference type="InterPro" id="IPR036641">
    <property type="entry name" value="HPT_dom_sf"/>
</dbReference>
<reference evidence="14 15" key="1">
    <citation type="submission" date="2018-03" db="EMBL/GenBank/DDBJ databases">
        <title>Genomic Encyclopedia of Archaeal and Bacterial Type Strains, Phase II (KMG-II): from individual species to whole genera.</title>
        <authorList>
            <person name="Goeker M."/>
        </authorList>
    </citation>
    <scope>NUCLEOTIDE SEQUENCE [LARGE SCALE GENOMIC DNA]</scope>
    <source>
        <strain evidence="14 15">DSM 28057</strain>
    </source>
</reference>
<dbReference type="Pfam" id="PF00072">
    <property type="entry name" value="Response_reg"/>
    <property type="match status" value="1"/>
</dbReference>
<evidence type="ECO:0000256" key="9">
    <source>
        <dbReference type="ARBA" id="ARBA00023136"/>
    </source>
</evidence>
<gene>
    <name evidence="14" type="ORF">CLV48_11639</name>
</gene>
<keyword evidence="5" id="KW-0547">Nucleotide-binding</keyword>
<evidence type="ECO:0000256" key="7">
    <source>
        <dbReference type="ARBA" id="ARBA00022989"/>
    </source>
</evidence>
<dbReference type="SUPFAM" id="SSF52172">
    <property type="entry name" value="CheY-like"/>
    <property type="match status" value="1"/>
</dbReference>
<dbReference type="AlphaFoldDB" id="A0A2P8DRL5"/>
<evidence type="ECO:0000256" key="2">
    <source>
        <dbReference type="ARBA" id="ARBA00022475"/>
    </source>
</evidence>
<evidence type="ECO:0000256" key="3">
    <source>
        <dbReference type="ARBA" id="ARBA00022553"/>
    </source>
</evidence>
<proteinExistence type="predicted"/>
<keyword evidence="9" id="KW-0472">Membrane</keyword>
<comment type="caution">
    <text evidence="14">The sequence shown here is derived from an EMBL/GenBank/DDBJ whole genome shotgun (WGS) entry which is preliminary data.</text>
</comment>
<dbReference type="PANTHER" id="PTHR45339:SF1">
    <property type="entry name" value="HYBRID SIGNAL TRANSDUCTION HISTIDINE KINASE J"/>
    <property type="match status" value="1"/>
</dbReference>
<name>A0A2P8DRL5_9BACT</name>
<evidence type="ECO:0000256" key="11">
    <source>
        <dbReference type="PROSITE-ProRule" id="PRU00169"/>
    </source>
</evidence>
<dbReference type="PROSITE" id="PS50894">
    <property type="entry name" value="HPT"/>
    <property type="match status" value="1"/>
</dbReference>
<dbReference type="OrthoDB" id="9796457at2"/>
<feature type="domain" description="HPt" evidence="13">
    <location>
        <begin position="155"/>
        <end position="253"/>
    </location>
</feature>
<dbReference type="RefSeq" id="WP_106568876.1">
    <property type="nucleotide sequence ID" value="NZ_JAUVYL010000059.1"/>
</dbReference>
<keyword evidence="6" id="KW-0067">ATP-binding</keyword>
<dbReference type="Gene3D" id="1.20.120.160">
    <property type="entry name" value="HPT domain"/>
    <property type="match status" value="1"/>
</dbReference>
<dbReference type="SUPFAM" id="SSF47226">
    <property type="entry name" value="Histidine-containing phosphotransfer domain, HPT domain"/>
    <property type="match status" value="1"/>
</dbReference>
<dbReference type="Proteomes" id="UP000240708">
    <property type="component" value="Unassembled WGS sequence"/>
</dbReference>
<dbReference type="InterPro" id="IPR001789">
    <property type="entry name" value="Sig_transdc_resp-reg_receiver"/>
</dbReference>
<keyword evidence="4" id="KW-0812">Transmembrane</keyword>
<keyword evidence="2" id="KW-1003">Cell membrane</keyword>
<dbReference type="EMBL" id="PYGF01000016">
    <property type="protein sequence ID" value="PSK99849.1"/>
    <property type="molecule type" value="Genomic_DNA"/>
</dbReference>
<evidence type="ECO:0000313" key="15">
    <source>
        <dbReference type="Proteomes" id="UP000240708"/>
    </source>
</evidence>
<evidence type="ECO:0000256" key="4">
    <source>
        <dbReference type="ARBA" id="ARBA00022692"/>
    </source>
</evidence>
<sequence length="253" mass="28904">MKNKKVLIADDNALNRRVFQNIISQVYQFDLAENGKEVIEKLQSDHFDVILLDIQMPQLDGIHTLKAIKERQLSNAPIVAVSAFAEDKDREYFLSAGFDDFISKPIKPKQLLETINDLIKKSDASEAYSSQSINQLGEAAIIDNNILIKLLKFNSIANIKVVYDDFISETEKLLDEIEYLIKYGDFPGIGEKLHIIKGNSGTLGAMQLYNFSQTFERNIKSGNFDNTLKDYIYLKTLFETFKVQYHSSEYLNP</sequence>
<evidence type="ECO:0000259" key="13">
    <source>
        <dbReference type="PROSITE" id="PS50894"/>
    </source>
</evidence>
<dbReference type="GO" id="GO:0004672">
    <property type="term" value="F:protein kinase activity"/>
    <property type="evidence" value="ECO:0007669"/>
    <property type="project" value="UniProtKB-ARBA"/>
</dbReference>
<evidence type="ECO:0000256" key="8">
    <source>
        <dbReference type="ARBA" id="ARBA00023012"/>
    </source>
</evidence>
<evidence type="ECO:0000256" key="10">
    <source>
        <dbReference type="PROSITE-ProRule" id="PRU00110"/>
    </source>
</evidence>
<protein>
    <submittedName>
        <fullName evidence="14">Hpt domain-containing protein</fullName>
    </submittedName>
</protein>
<evidence type="ECO:0000259" key="12">
    <source>
        <dbReference type="PROSITE" id="PS50110"/>
    </source>
</evidence>
<dbReference type="GO" id="GO:0000160">
    <property type="term" value="P:phosphorelay signal transduction system"/>
    <property type="evidence" value="ECO:0007669"/>
    <property type="project" value="UniProtKB-KW"/>
</dbReference>
<feature type="modified residue" description="4-aspartylphosphate" evidence="11">
    <location>
        <position position="53"/>
    </location>
</feature>
<dbReference type="Gene3D" id="3.40.50.2300">
    <property type="match status" value="1"/>
</dbReference>
<dbReference type="InterPro" id="IPR008207">
    <property type="entry name" value="Sig_transdc_His_kin_Hpt_dom"/>
</dbReference>
<feature type="modified residue" description="Phosphohistidine" evidence="10">
    <location>
        <position position="194"/>
    </location>
</feature>
<dbReference type="PANTHER" id="PTHR45339">
    <property type="entry name" value="HYBRID SIGNAL TRANSDUCTION HISTIDINE KINASE J"/>
    <property type="match status" value="1"/>
</dbReference>
<dbReference type="Pfam" id="PF01627">
    <property type="entry name" value="Hpt"/>
    <property type="match status" value="1"/>
</dbReference>
<feature type="domain" description="Response regulatory" evidence="12">
    <location>
        <begin position="5"/>
        <end position="119"/>
    </location>
</feature>
<evidence type="ECO:0000256" key="1">
    <source>
        <dbReference type="ARBA" id="ARBA00004651"/>
    </source>
</evidence>
<accession>A0A2P8DRL5</accession>
<dbReference type="PROSITE" id="PS50110">
    <property type="entry name" value="RESPONSE_REGULATORY"/>
    <property type="match status" value="1"/>
</dbReference>
<keyword evidence="3 11" id="KW-0597">Phosphoprotein</keyword>